<dbReference type="GO" id="GO:0016491">
    <property type="term" value="F:oxidoreductase activity"/>
    <property type="evidence" value="ECO:0007669"/>
    <property type="project" value="UniProtKB-KW"/>
</dbReference>
<evidence type="ECO:0000259" key="7">
    <source>
        <dbReference type="Pfam" id="PF01568"/>
    </source>
</evidence>
<organism evidence="8 9">
    <name type="scientific">Xaviernesmea oryzae</name>
    <dbReference type="NCBI Taxonomy" id="464029"/>
    <lineage>
        <taxon>Bacteria</taxon>
        <taxon>Pseudomonadati</taxon>
        <taxon>Pseudomonadota</taxon>
        <taxon>Alphaproteobacteria</taxon>
        <taxon>Hyphomicrobiales</taxon>
        <taxon>Rhizobiaceae</taxon>
        <taxon>Rhizobium/Agrobacterium group</taxon>
        <taxon>Xaviernesmea</taxon>
    </lineage>
</organism>
<dbReference type="STRING" id="464029.SAMN02982989_1468"/>
<dbReference type="SUPFAM" id="SSF50692">
    <property type="entry name" value="ADC-like"/>
    <property type="match status" value="1"/>
</dbReference>
<comment type="similarity">
    <text evidence="2">Belongs to the prokaryotic molybdopterin-containing oxidoreductase family.</text>
</comment>
<dbReference type="GO" id="GO:0043546">
    <property type="term" value="F:molybdopterin cofactor binding"/>
    <property type="evidence" value="ECO:0007669"/>
    <property type="project" value="InterPro"/>
</dbReference>
<dbReference type="RefSeq" id="WP_085421775.1">
    <property type="nucleotide sequence ID" value="NZ_FXAF01000006.1"/>
</dbReference>
<dbReference type="Gene3D" id="2.40.40.20">
    <property type="match status" value="1"/>
</dbReference>
<protein>
    <submittedName>
        <fullName evidence="8">Biotin/methionine sulfoxide reductase</fullName>
    </submittedName>
</protein>
<feature type="domain" description="Molybdopterin dinucleotide-binding" evidence="7">
    <location>
        <begin position="622"/>
        <end position="738"/>
    </location>
</feature>
<evidence type="ECO:0000256" key="5">
    <source>
        <dbReference type="ARBA" id="ARBA00023002"/>
    </source>
</evidence>
<dbReference type="InterPro" id="IPR009010">
    <property type="entry name" value="Asp_de-COase-like_dom_sf"/>
</dbReference>
<accession>A0A1X7ELP2</accession>
<dbReference type="InterPro" id="IPR006657">
    <property type="entry name" value="MoPterin_dinucl-bd_dom"/>
</dbReference>
<dbReference type="PANTHER" id="PTHR43742">
    <property type="entry name" value="TRIMETHYLAMINE-N-OXIDE REDUCTASE"/>
    <property type="match status" value="1"/>
</dbReference>
<dbReference type="GO" id="GO:0009061">
    <property type="term" value="P:anaerobic respiration"/>
    <property type="evidence" value="ECO:0007669"/>
    <property type="project" value="TreeGrafter"/>
</dbReference>
<keyword evidence="9" id="KW-1185">Reference proteome</keyword>
<evidence type="ECO:0000256" key="2">
    <source>
        <dbReference type="ARBA" id="ARBA00010312"/>
    </source>
</evidence>
<keyword evidence="3" id="KW-0500">Molybdenum</keyword>
<dbReference type="GO" id="GO:0030288">
    <property type="term" value="C:outer membrane-bounded periplasmic space"/>
    <property type="evidence" value="ECO:0007669"/>
    <property type="project" value="TreeGrafter"/>
</dbReference>
<evidence type="ECO:0000256" key="1">
    <source>
        <dbReference type="ARBA" id="ARBA00001942"/>
    </source>
</evidence>
<name>A0A1X7ELP2_9HYPH</name>
<dbReference type="GO" id="GO:0009055">
    <property type="term" value="F:electron transfer activity"/>
    <property type="evidence" value="ECO:0007669"/>
    <property type="project" value="TreeGrafter"/>
</dbReference>
<dbReference type="Proteomes" id="UP000192903">
    <property type="component" value="Unassembled WGS sequence"/>
</dbReference>
<evidence type="ECO:0000313" key="8">
    <source>
        <dbReference type="EMBL" id="SMF35673.1"/>
    </source>
</evidence>
<comment type="cofactor">
    <cofactor evidence="1">
        <name>Mo-bis(molybdopterin guanine dinucleotide)</name>
        <dbReference type="ChEBI" id="CHEBI:60539"/>
    </cofactor>
</comment>
<dbReference type="Gene3D" id="3.40.50.740">
    <property type="match status" value="1"/>
</dbReference>
<dbReference type="GO" id="GO:0030151">
    <property type="term" value="F:molybdenum ion binding"/>
    <property type="evidence" value="ECO:0007669"/>
    <property type="project" value="TreeGrafter"/>
</dbReference>
<keyword evidence="5" id="KW-0560">Oxidoreductase</keyword>
<evidence type="ECO:0000256" key="4">
    <source>
        <dbReference type="ARBA" id="ARBA00022723"/>
    </source>
</evidence>
<dbReference type="SUPFAM" id="SSF53706">
    <property type="entry name" value="Formate dehydrogenase/DMSO reductase, domains 1-3"/>
    <property type="match status" value="1"/>
</dbReference>
<gene>
    <name evidence="8" type="ORF">SAMN02982989_1468</name>
</gene>
<dbReference type="OrthoDB" id="9759518at2"/>
<dbReference type="Pfam" id="PF00384">
    <property type="entry name" value="Molybdopterin"/>
    <property type="match status" value="1"/>
</dbReference>
<dbReference type="InterPro" id="IPR006656">
    <property type="entry name" value="Mopterin_OxRdtase"/>
</dbReference>
<evidence type="ECO:0000259" key="6">
    <source>
        <dbReference type="Pfam" id="PF00384"/>
    </source>
</evidence>
<dbReference type="Pfam" id="PF01568">
    <property type="entry name" value="Molydop_binding"/>
    <property type="match status" value="1"/>
</dbReference>
<dbReference type="Gene3D" id="3.90.55.10">
    <property type="entry name" value="Dimethylsulfoxide Reductase, domain 3"/>
    <property type="match status" value="1"/>
</dbReference>
<dbReference type="Gene3D" id="3.40.228.10">
    <property type="entry name" value="Dimethylsulfoxide Reductase, domain 2"/>
    <property type="match status" value="1"/>
</dbReference>
<dbReference type="InterPro" id="IPR050612">
    <property type="entry name" value="Prok_Mopterin_Oxidored"/>
</dbReference>
<dbReference type="EMBL" id="FXAF01000006">
    <property type="protein sequence ID" value="SMF35673.1"/>
    <property type="molecule type" value="Genomic_DNA"/>
</dbReference>
<dbReference type="PANTHER" id="PTHR43742:SF10">
    <property type="entry name" value="TRIMETHYLAMINE-N-OXIDE REDUCTASE 2"/>
    <property type="match status" value="1"/>
</dbReference>
<keyword evidence="4" id="KW-0479">Metal-binding</keyword>
<sequence>MHLFATHFGTYEVGADANGKPRLLPFRHDPDPSEIGLGYLDLADHPERIRAPMVRRSWLEKGPLAGTGGSRGREDFVEVDWDKATSLIADELRRVRSAHGNQAIFGGSYGWASAGRFHHAQSQLKRLLNLAGGFTSSVNTYSYGAAGVLLPHVLGPDYKDACDTSPSWSDIADNCELLVGFGGLRLTNAQVEAGGTGSHRAVEWLRRCQEKGLRIVVFSPTASDAPEGSNVRHVPLRPNTDAAVMLAMCHTLLTEGLLDCPFLKRCTVGFGEFESYLIGEADGIAKDAEWASKISGVPAGTIVEIAEDLHDLRSLVNVAWSLQRARFGEQPFWAAIALASMAGHVGQRGCGFAFGLTAVNSVGQPVRRLKGPAFEQGVNPVRHFIPVARITELLENPGGRIDYDGRPLELPDIRLVWWAGGNPFHHHQDLNRLSEAFRRPETVIVTENMWTGTARMADIVLPSAFPFERDDIAASSRDNWLVYSRRVMDPPAGVQTDHEAYRLVAEKLGCRERFDENLGIDEWLARIYEGYRERYPELPDYQAFRLRGFAALDEGEMAPAPADHFRRFVTDPAAAPLKTPSGRIEIRSSTVGNFGYPDIGVHPAWREPEEWLGAPLASRHRFHLLSPQPAHRLHGQLEYGPASQNAKLHGYERFQLSAADAEELDVKDGELCELYNDRGSTVAALAVDDRLMPGVAVLPTGGWFRPDAAGIDRGGNPNTLTAITPASHLSQATAPNSCLVSIRPWRRPGDGSSGEQHED</sequence>
<evidence type="ECO:0000313" key="9">
    <source>
        <dbReference type="Proteomes" id="UP000192903"/>
    </source>
</evidence>
<dbReference type="AlphaFoldDB" id="A0A1X7ELP2"/>
<proteinExistence type="inferred from homology"/>
<evidence type="ECO:0000256" key="3">
    <source>
        <dbReference type="ARBA" id="ARBA00022505"/>
    </source>
</evidence>
<feature type="domain" description="Molybdopterin oxidoreductase" evidence="6">
    <location>
        <begin position="48"/>
        <end position="506"/>
    </location>
</feature>
<reference evidence="9" key="1">
    <citation type="submission" date="2017-04" db="EMBL/GenBank/DDBJ databases">
        <authorList>
            <person name="Varghese N."/>
            <person name="Submissions S."/>
        </authorList>
    </citation>
    <scope>NUCLEOTIDE SEQUENCE [LARGE SCALE GENOMIC DNA]</scope>
    <source>
        <strain evidence="9">B4P</strain>
    </source>
</reference>